<dbReference type="InterPro" id="IPR002017">
    <property type="entry name" value="Spectrin_repeat"/>
</dbReference>
<dbReference type="CDD" id="cd00176">
    <property type="entry name" value="SPEC"/>
    <property type="match status" value="1"/>
</dbReference>
<dbReference type="AlphaFoldDB" id="A0A218U7A2"/>
<dbReference type="Proteomes" id="UP000197619">
    <property type="component" value="Unassembled WGS sequence"/>
</dbReference>
<feature type="transmembrane region" description="Helical" evidence="5">
    <location>
        <begin position="528"/>
        <end position="550"/>
    </location>
</feature>
<accession>A0A218U7A2</accession>
<feature type="region of interest" description="Disordered" evidence="4">
    <location>
        <begin position="202"/>
        <end position="224"/>
    </location>
</feature>
<organism evidence="6 7">
    <name type="scientific">Lonchura striata</name>
    <name type="common">white-rumped munia</name>
    <dbReference type="NCBI Taxonomy" id="40157"/>
    <lineage>
        <taxon>Eukaryota</taxon>
        <taxon>Metazoa</taxon>
        <taxon>Chordata</taxon>
        <taxon>Craniata</taxon>
        <taxon>Vertebrata</taxon>
        <taxon>Euteleostomi</taxon>
        <taxon>Archelosauria</taxon>
        <taxon>Archosauria</taxon>
        <taxon>Dinosauria</taxon>
        <taxon>Saurischia</taxon>
        <taxon>Theropoda</taxon>
        <taxon>Coelurosauria</taxon>
        <taxon>Aves</taxon>
        <taxon>Neognathae</taxon>
        <taxon>Neoaves</taxon>
        <taxon>Telluraves</taxon>
        <taxon>Australaves</taxon>
        <taxon>Passeriformes</taxon>
        <taxon>Passeroidea</taxon>
        <taxon>Estrildidae</taxon>
        <taxon>Estrildinae</taxon>
        <taxon>Lonchura</taxon>
    </lineage>
</organism>
<dbReference type="PANTHER" id="PTHR11915">
    <property type="entry name" value="SPECTRIN/FILAMIN RELATED CYTOSKELETAL PROTEIN"/>
    <property type="match status" value="1"/>
</dbReference>
<feature type="transmembrane region" description="Helical" evidence="5">
    <location>
        <begin position="580"/>
        <end position="598"/>
    </location>
</feature>
<dbReference type="InterPro" id="IPR018159">
    <property type="entry name" value="Spectrin/alpha-actinin"/>
</dbReference>
<proteinExistence type="predicted"/>
<keyword evidence="3" id="KW-0175">Coiled coil</keyword>
<dbReference type="SUPFAM" id="SSF46966">
    <property type="entry name" value="Spectrin repeat"/>
    <property type="match status" value="3"/>
</dbReference>
<keyword evidence="5" id="KW-1133">Transmembrane helix</keyword>
<comment type="caution">
    <text evidence="6">The sequence shown here is derived from an EMBL/GenBank/DDBJ whole genome shotgun (WGS) entry which is preliminary data.</text>
</comment>
<keyword evidence="7" id="KW-1185">Reference proteome</keyword>
<evidence type="ECO:0000256" key="1">
    <source>
        <dbReference type="ARBA" id="ARBA00022737"/>
    </source>
</evidence>
<evidence type="ECO:0000256" key="4">
    <source>
        <dbReference type="SAM" id="MobiDB-lite"/>
    </source>
</evidence>
<feature type="coiled-coil region" evidence="3">
    <location>
        <begin position="232"/>
        <end position="259"/>
    </location>
</feature>
<evidence type="ECO:0000256" key="2">
    <source>
        <dbReference type="ARBA" id="ARBA00023203"/>
    </source>
</evidence>
<protein>
    <submittedName>
        <fullName evidence="6">Spectrin beta chain, non-erythrocytic 4</fullName>
    </submittedName>
</protein>
<dbReference type="EMBL" id="MUZQ01000810">
    <property type="protein sequence ID" value="OWK49604.1"/>
    <property type="molecule type" value="Genomic_DNA"/>
</dbReference>
<name>A0A218U7A2_9PASE</name>
<feature type="transmembrane region" description="Helical" evidence="5">
    <location>
        <begin position="610"/>
        <end position="631"/>
    </location>
</feature>
<sequence>MESQVEEWCREVGELQAQAAALPAQAAGREEVGERQSAVGTRIVRLIEPLKERRRILLASKEVHQVSHELEDEVMWVQDRLPLATLKDHGTNLQTVQQLIKKNQNLRREIQARRPRVDEVLERAAAVACVESPEAEVARGLLGRLATAWAELQEQAERRQQALDASYQLQQYLFDVAEVEAWLGEQELLLMSEEKGKVAFGHLVSHRPPPSPTHPPTPPQDEQSTLQLLKKHLLTEQTIENYEETIAQLSRQCRALLELGHPQRSARPRPPPGPPAAAAPPPPGLTGAVSLRSEQVSRRQSQVDRLYVSLKELLEERKVQLEQQYWLYQLNREVDELEHWIAEKELVAGSPELGQDFEHVTVSAVRDGRRRAGRRPRWRSCGEVLTSGVVVRVLENFVETSWWFWHLLGGSGTSLVIWHHPGAPETILVVLTPSWWSWHLIGGPGTSWWSWHHPGGPDTILVVLVLSWVFWHLLMALAPPWWSWHLLVLLTPSWWSWHLLVVLAPSWWPWNLLVILKPFWWSWYYPGGHGTILVVLALLGGPGIILVALAPPWWSWHHPGVPSIILVPCLAVLPPSLPHPGAPVTILVVLLTPSWWPWHFLVLLAPPGDLGTILVVLAPSWCSWHLVVLLAPPGGPGHPLCALHGDPGGPGTILVALAPSWW</sequence>
<dbReference type="Gene3D" id="1.20.58.60">
    <property type="match status" value="2"/>
</dbReference>
<evidence type="ECO:0000256" key="3">
    <source>
        <dbReference type="SAM" id="Coils"/>
    </source>
</evidence>
<feature type="transmembrane region" description="Helical" evidence="5">
    <location>
        <begin position="460"/>
        <end position="482"/>
    </location>
</feature>
<keyword evidence="5" id="KW-0472">Membrane</keyword>
<gene>
    <name evidence="6" type="primary">SPTBN4_0</name>
    <name evidence="6" type="ORF">RLOC_00000722</name>
</gene>
<reference evidence="6 7" key="1">
    <citation type="submission" date="2017-05" db="EMBL/GenBank/DDBJ databases">
        <title>Genome of assembly of the Bengalese finch, Lonchura striata domestica.</title>
        <authorList>
            <person name="Colquitt B.M."/>
            <person name="Brainard M.S."/>
        </authorList>
    </citation>
    <scope>NUCLEOTIDE SEQUENCE [LARGE SCALE GENOMIC DNA]</scope>
    <source>
        <strain evidence="6">White83orange57</strain>
    </source>
</reference>
<keyword evidence="2" id="KW-0009">Actin-binding</keyword>
<feature type="compositionally biased region" description="Pro residues" evidence="4">
    <location>
        <begin position="268"/>
        <end position="284"/>
    </location>
</feature>
<feature type="compositionally biased region" description="Pro residues" evidence="4">
    <location>
        <begin position="207"/>
        <end position="219"/>
    </location>
</feature>
<keyword evidence="5" id="KW-0812">Transmembrane</keyword>
<evidence type="ECO:0000313" key="6">
    <source>
        <dbReference type="EMBL" id="OWK49604.1"/>
    </source>
</evidence>
<dbReference type="GO" id="GO:0003779">
    <property type="term" value="F:actin binding"/>
    <property type="evidence" value="ECO:0007669"/>
    <property type="project" value="UniProtKB-KW"/>
</dbReference>
<dbReference type="Pfam" id="PF00435">
    <property type="entry name" value="Spectrin"/>
    <property type="match status" value="1"/>
</dbReference>
<feature type="transmembrane region" description="Helical" evidence="5">
    <location>
        <begin position="494"/>
        <end position="516"/>
    </location>
</feature>
<feature type="region of interest" description="Disordered" evidence="4">
    <location>
        <begin position="262"/>
        <end position="288"/>
    </location>
</feature>
<evidence type="ECO:0000256" key="5">
    <source>
        <dbReference type="SAM" id="Phobius"/>
    </source>
</evidence>
<evidence type="ECO:0000313" key="7">
    <source>
        <dbReference type="Proteomes" id="UP000197619"/>
    </source>
</evidence>
<keyword evidence="1" id="KW-0677">Repeat</keyword>
<dbReference type="SMART" id="SM00150">
    <property type="entry name" value="SPEC"/>
    <property type="match status" value="2"/>
</dbReference>